<evidence type="ECO:0000256" key="1">
    <source>
        <dbReference type="PROSITE-ProRule" id="PRU00047"/>
    </source>
</evidence>
<dbReference type="SMART" id="SM00343">
    <property type="entry name" value="ZnF_C2HC"/>
    <property type="match status" value="1"/>
</dbReference>
<dbReference type="Gene3D" id="4.10.60.10">
    <property type="entry name" value="Zinc finger, CCHC-type"/>
    <property type="match status" value="1"/>
</dbReference>
<sequence length="242" mass="26177">MKFMQRAAAAGSLVTPDEPSPKRQRLSSPASPATPSSDLQAVLTPQEVLDRQAAEAGETRWVLSLLEDESVTSGHKGLRVAGTTFAGLDDPKAGGLENEEQDGQAWRSNSIVGRKNFGNFKRTLKNVKESPQDDPAPSSDNVSDYEDGSDDDNVNGDDGDHTALPNNGKDIDGRAKARHKALKEAKREAEEQRKEEQLLRGISSISGGGGQVEHQQAVKRKDVQCYKCGKSGHIARDCTSRR</sequence>
<organism evidence="4 5">
    <name type="scientific">Trichoglossum hirsutum</name>
    <dbReference type="NCBI Taxonomy" id="265104"/>
    <lineage>
        <taxon>Eukaryota</taxon>
        <taxon>Fungi</taxon>
        <taxon>Dikarya</taxon>
        <taxon>Ascomycota</taxon>
        <taxon>Pezizomycotina</taxon>
        <taxon>Geoglossomycetes</taxon>
        <taxon>Geoglossales</taxon>
        <taxon>Geoglossaceae</taxon>
        <taxon>Trichoglossum</taxon>
    </lineage>
</organism>
<feature type="region of interest" description="Disordered" evidence="2">
    <location>
        <begin position="1"/>
        <end position="40"/>
    </location>
</feature>
<dbReference type="Pfam" id="PF00098">
    <property type="entry name" value="zf-CCHC"/>
    <property type="match status" value="1"/>
</dbReference>
<dbReference type="PROSITE" id="PS50158">
    <property type="entry name" value="ZF_CCHC"/>
    <property type="match status" value="1"/>
</dbReference>
<dbReference type="InterPro" id="IPR036875">
    <property type="entry name" value="Znf_CCHC_sf"/>
</dbReference>
<keyword evidence="1" id="KW-0862">Zinc</keyword>
<name>A0A9P8LGL0_9PEZI</name>
<dbReference type="InterPro" id="IPR001878">
    <property type="entry name" value="Znf_CCHC"/>
</dbReference>
<dbReference type="GO" id="GO:0008270">
    <property type="term" value="F:zinc ion binding"/>
    <property type="evidence" value="ECO:0007669"/>
    <property type="project" value="UniProtKB-KW"/>
</dbReference>
<protein>
    <recommendedName>
        <fullName evidence="3">CCHC-type domain-containing protein</fullName>
    </recommendedName>
</protein>
<comment type="caution">
    <text evidence="4">The sequence shown here is derived from an EMBL/GenBank/DDBJ whole genome shotgun (WGS) entry which is preliminary data.</text>
</comment>
<keyword evidence="5" id="KW-1185">Reference proteome</keyword>
<accession>A0A9P8LGL0</accession>
<keyword evidence="1" id="KW-0863">Zinc-finger</keyword>
<proteinExistence type="predicted"/>
<feature type="domain" description="CCHC-type" evidence="3">
    <location>
        <begin position="225"/>
        <end position="240"/>
    </location>
</feature>
<feature type="compositionally biased region" description="Low complexity" evidence="2">
    <location>
        <begin position="27"/>
        <end position="37"/>
    </location>
</feature>
<dbReference type="Proteomes" id="UP000750711">
    <property type="component" value="Unassembled WGS sequence"/>
</dbReference>
<feature type="region of interest" description="Disordered" evidence="2">
    <location>
        <begin position="85"/>
        <end position="222"/>
    </location>
</feature>
<evidence type="ECO:0000313" key="4">
    <source>
        <dbReference type="EMBL" id="KAH0564957.1"/>
    </source>
</evidence>
<dbReference type="AlphaFoldDB" id="A0A9P8LGL0"/>
<evidence type="ECO:0000313" key="5">
    <source>
        <dbReference type="Proteomes" id="UP000750711"/>
    </source>
</evidence>
<feature type="compositionally biased region" description="Acidic residues" evidence="2">
    <location>
        <begin position="143"/>
        <end position="157"/>
    </location>
</feature>
<dbReference type="SUPFAM" id="SSF57756">
    <property type="entry name" value="Retrovirus zinc finger-like domains"/>
    <property type="match status" value="1"/>
</dbReference>
<evidence type="ECO:0000259" key="3">
    <source>
        <dbReference type="PROSITE" id="PS50158"/>
    </source>
</evidence>
<dbReference type="GO" id="GO:0003676">
    <property type="term" value="F:nucleic acid binding"/>
    <property type="evidence" value="ECO:0007669"/>
    <property type="project" value="InterPro"/>
</dbReference>
<evidence type="ECO:0000256" key="2">
    <source>
        <dbReference type="SAM" id="MobiDB-lite"/>
    </source>
</evidence>
<feature type="compositionally biased region" description="Basic and acidic residues" evidence="2">
    <location>
        <begin position="182"/>
        <end position="198"/>
    </location>
</feature>
<keyword evidence="1" id="KW-0479">Metal-binding</keyword>
<reference evidence="4" key="1">
    <citation type="submission" date="2021-03" db="EMBL/GenBank/DDBJ databases">
        <title>Comparative genomics and phylogenomic investigation of the class Geoglossomycetes provide insights into ecological specialization and systematics.</title>
        <authorList>
            <person name="Melie T."/>
            <person name="Pirro S."/>
            <person name="Miller A.N."/>
            <person name="Quandt A."/>
        </authorList>
    </citation>
    <scope>NUCLEOTIDE SEQUENCE</scope>
    <source>
        <strain evidence="4">CAQ_001_2017</strain>
    </source>
</reference>
<gene>
    <name evidence="4" type="ORF">GP486_001651</name>
</gene>
<dbReference type="EMBL" id="JAGHQM010000155">
    <property type="protein sequence ID" value="KAH0564957.1"/>
    <property type="molecule type" value="Genomic_DNA"/>
</dbReference>